<proteinExistence type="predicted"/>
<dbReference type="Proteomes" id="UP001470230">
    <property type="component" value="Unassembled WGS sequence"/>
</dbReference>
<name>A0ABR2KY46_9EUKA</name>
<evidence type="ECO:0000313" key="2">
    <source>
        <dbReference type="Proteomes" id="UP001470230"/>
    </source>
</evidence>
<accession>A0ABR2KY46</accession>
<organism evidence="1 2">
    <name type="scientific">Tritrichomonas musculus</name>
    <dbReference type="NCBI Taxonomy" id="1915356"/>
    <lineage>
        <taxon>Eukaryota</taxon>
        <taxon>Metamonada</taxon>
        <taxon>Parabasalia</taxon>
        <taxon>Tritrichomonadida</taxon>
        <taxon>Tritrichomonadidae</taxon>
        <taxon>Tritrichomonas</taxon>
    </lineage>
</organism>
<sequence>MIKYDDIALDRISSHPLENYYGHIRIMSYNLDSTENFVRVAVDSIMNLVLLNKLQIHQKIKGRINIAGAKINDKSGLYDIDDSLCEDINVVSCALLDTKQSSELFNIEPRKEDFNLFLTILREYSTQCKTALNYI</sequence>
<keyword evidence="2" id="KW-1185">Reference proteome</keyword>
<dbReference type="EMBL" id="JAPFFF010000002">
    <property type="protein sequence ID" value="KAK8896035.1"/>
    <property type="molecule type" value="Genomic_DNA"/>
</dbReference>
<reference evidence="1 2" key="1">
    <citation type="submission" date="2024-04" db="EMBL/GenBank/DDBJ databases">
        <title>Tritrichomonas musculus Genome.</title>
        <authorList>
            <person name="Alves-Ferreira E."/>
            <person name="Grigg M."/>
            <person name="Lorenzi H."/>
            <person name="Galac M."/>
        </authorList>
    </citation>
    <scope>NUCLEOTIDE SEQUENCE [LARGE SCALE GENOMIC DNA]</scope>
    <source>
        <strain evidence="1 2">EAF2021</strain>
    </source>
</reference>
<evidence type="ECO:0000313" key="1">
    <source>
        <dbReference type="EMBL" id="KAK8896035.1"/>
    </source>
</evidence>
<comment type="caution">
    <text evidence="1">The sequence shown here is derived from an EMBL/GenBank/DDBJ whole genome shotgun (WGS) entry which is preliminary data.</text>
</comment>
<protein>
    <recommendedName>
        <fullName evidence="3">Initiator binding domain-containing protein</fullName>
    </recommendedName>
</protein>
<gene>
    <name evidence="1" type="ORF">M9Y10_013923</name>
</gene>
<evidence type="ECO:0008006" key="3">
    <source>
        <dbReference type="Google" id="ProtNLM"/>
    </source>
</evidence>